<evidence type="ECO:0000256" key="1">
    <source>
        <dbReference type="SAM" id="MobiDB-lite"/>
    </source>
</evidence>
<dbReference type="AlphaFoldDB" id="A0A1F6DGT4"/>
<gene>
    <name evidence="3" type="ORF">A2765_03495</name>
</gene>
<dbReference type="Proteomes" id="UP000176377">
    <property type="component" value="Unassembled WGS sequence"/>
</dbReference>
<organism evidence="3 4">
    <name type="scientific">Candidatus Kaiserbacteria bacterium RIFCSPHIGHO2_01_FULL_56_24</name>
    <dbReference type="NCBI Taxonomy" id="1798487"/>
    <lineage>
        <taxon>Bacteria</taxon>
        <taxon>Candidatus Kaiseribacteriota</taxon>
    </lineage>
</organism>
<reference evidence="3 4" key="1">
    <citation type="journal article" date="2016" name="Nat. Commun.">
        <title>Thousands of microbial genomes shed light on interconnected biogeochemical processes in an aquifer system.</title>
        <authorList>
            <person name="Anantharaman K."/>
            <person name="Brown C.T."/>
            <person name="Hug L.A."/>
            <person name="Sharon I."/>
            <person name="Castelle C.J."/>
            <person name="Probst A.J."/>
            <person name="Thomas B.C."/>
            <person name="Singh A."/>
            <person name="Wilkins M.J."/>
            <person name="Karaoz U."/>
            <person name="Brodie E.L."/>
            <person name="Williams K.H."/>
            <person name="Hubbard S.S."/>
            <person name="Banfield J.F."/>
        </authorList>
    </citation>
    <scope>NUCLEOTIDE SEQUENCE [LARGE SCALE GENOMIC DNA]</scope>
</reference>
<evidence type="ECO:0008006" key="5">
    <source>
        <dbReference type="Google" id="ProtNLM"/>
    </source>
</evidence>
<protein>
    <recommendedName>
        <fullName evidence="5">Kazal-like domain-containing protein</fullName>
    </recommendedName>
</protein>
<comment type="caution">
    <text evidence="3">The sequence shown here is derived from an EMBL/GenBank/DDBJ whole genome shotgun (WGS) entry which is preliminary data.</text>
</comment>
<dbReference type="EMBL" id="MFLA01000004">
    <property type="protein sequence ID" value="OGG60615.1"/>
    <property type="molecule type" value="Genomic_DNA"/>
</dbReference>
<keyword evidence="2" id="KW-0732">Signal</keyword>
<feature type="chain" id="PRO_5009523845" description="Kazal-like domain-containing protein" evidence="2">
    <location>
        <begin position="22"/>
        <end position="109"/>
    </location>
</feature>
<evidence type="ECO:0000256" key="2">
    <source>
        <dbReference type="SAM" id="SignalP"/>
    </source>
</evidence>
<name>A0A1F6DGT4_9BACT</name>
<proteinExistence type="predicted"/>
<evidence type="ECO:0000313" key="3">
    <source>
        <dbReference type="EMBL" id="OGG60615.1"/>
    </source>
</evidence>
<evidence type="ECO:0000313" key="4">
    <source>
        <dbReference type="Proteomes" id="UP000176377"/>
    </source>
</evidence>
<accession>A0A1F6DGT4</accession>
<feature type="signal peptide" evidence="2">
    <location>
        <begin position="1"/>
        <end position="21"/>
    </location>
</feature>
<feature type="region of interest" description="Disordered" evidence="1">
    <location>
        <begin position="90"/>
        <end position="109"/>
    </location>
</feature>
<sequence>MKAQKAFRQFSPIIAACLMLAACGPEVTSVEPMGEARTYAESRSCSKPGFCYKCGLDWEGEFSCGFRFSAFCSGSHEVTVVERPTLINYSDGTSQHSSDKRVIAENPCK</sequence>
<dbReference type="PROSITE" id="PS51257">
    <property type="entry name" value="PROKAR_LIPOPROTEIN"/>
    <property type="match status" value="1"/>
</dbReference>
<feature type="compositionally biased region" description="Basic and acidic residues" evidence="1">
    <location>
        <begin position="97"/>
        <end position="109"/>
    </location>
</feature>